<reference evidence="3 4" key="1">
    <citation type="submission" date="2020-07" db="EMBL/GenBank/DDBJ databases">
        <title>A new beta-1,3-glucan-decomposing anaerobic bacterium isolated from anoxic soil subjected to biological soil disinfestation.</title>
        <authorList>
            <person name="Ueki A."/>
            <person name="Tonouchi A."/>
        </authorList>
    </citation>
    <scope>NUCLEOTIDE SEQUENCE [LARGE SCALE GENOMIC DNA]</scope>
    <source>
        <strain evidence="3 4">TW1</strain>
    </source>
</reference>
<evidence type="ECO:0000259" key="1">
    <source>
        <dbReference type="Pfam" id="PF01408"/>
    </source>
</evidence>
<accession>A0A6V8SLT7</accession>
<evidence type="ECO:0000313" key="3">
    <source>
        <dbReference type="EMBL" id="GFP78137.1"/>
    </source>
</evidence>
<gene>
    <name evidence="3" type="ORF">bsdtw1_04331</name>
</gene>
<dbReference type="InterPro" id="IPR051317">
    <property type="entry name" value="Gfo/Idh/MocA_oxidoreduct"/>
</dbReference>
<dbReference type="InterPro" id="IPR036291">
    <property type="entry name" value="NAD(P)-bd_dom_sf"/>
</dbReference>
<evidence type="ECO:0000259" key="2">
    <source>
        <dbReference type="Pfam" id="PF21378"/>
    </source>
</evidence>
<dbReference type="SUPFAM" id="SSF55347">
    <property type="entry name" value="Glyceraldehyde-3-phosphate dehydrogenase-like, C-terminal domain"/>
    <property type="match status" value="1"/>
</dbReference>
<keyword evidence="4" id="KW-1185">Reference proteome</keyword>
<protein>
    <submittedName>
        <fullName evidence="3">Oxidoreductase YceM</fullName>
    </submittedName>
</protein>
<dbReference type="EMBL" id="BLZR01000001">
    <property type="protein sequence ID" value="GFP78137.1"/>
    <property type="molecule type" value="Genomic_DNA"/>
</dbReference>
<feature type="domain" description="Gfo/Idh/MocA-like oxidoreductase N-terminal" evidence="1">
    <location>
        <begin position="1"/>
        <end position="119"/>
    </location>
</feature>
<dbReference type="InterPro" id="IPR048477">
    <property type="entry name" value="YceM-like_C"/>
</dbReference>
<dbReference type="SUPFAM" id="SSF51735">
    <property type="entry name" value="NAD(P)-binding Rossmann-fold domains"/>
    <property type="match status" value="1"/>
</dbReference>
<dbReference type="PANTHER" id="PTHR43708">
    <property type="entry name" value="CONSERVED EXPRESSED OXIDOREDUCTASE (EUROFUNG)"/>
    <property type="match status" value="1"/>
</dbReference>
<dbReference type="Proteomes" id="UP000580568">
    <property type="component" value="Unassembled WGS sequence"/>
</dbReference>
<dbReference type="GO" id="GO:0000166">
    <property type="term" value="F:nucleotide binding"/>
    <property type="evidence" value="ECO:0007669"/>
    <property type="project" value="InterPro"/>
</dbReference>
<sequence length="301" mass="34353">MRIGVIGLGGIAQKAYLPVITAREDIDLVFCTRNSEKLKEQSKKYRISEYTTSIDDLINLKIQAAFVHTATESHFEICKKLLMSGIHVYVDKPISYSYEESKQLVDIANKYNRTLMIGFNRRFAPMYSSIKNEETANIILVQKNRVPSPQDIRTFILDDYIHVLDTARFLMGGSISDLQVNGLIKNDNLYNVVAKLSNKNTTSIALMNRDSGMSEELVEYMCPGKKIVVKDMAISSNLSNNEESLRKLGDWDTTLYRKGFYQIINHFIDCIRDGKETNISLEDALLTHKICEDIIEKLMKL</sequence>
<dbReference type="RefSeq" id="WP_183279456.1">
    <property type="nucleotide sequence ID" value="NZ_BLZR01000001.1"/>
</dbReference>
<dbReference type="InterPro" id="IPR000683">
    <property type="entry name" value="Gfo/Idh/MocA-like_OxRdtase_N"/>
</dbReference>
<dbReference type="Pfam" id="PF01408">
    <property type="entry name" value="GFO_IDH_MocA"/>
    <property type="match status" value="1"/>
</dbReference>
<proteinExistence type="predicted"/>
<dbReference type="Gene3D" id="3.40.50.720">
    <property type="entry name" value="NAD(P)-binding Rossmann-like Domain"/>
    <property type="match status" value="1"/>
</dbReference>
<dbReference type="Pfam" id="PF21378">
    <property type="entry name" value="YceM-like_C"/>
    <property type="match status" value="1"/>
</dbReference>
<dbReference type="Gene3D" id="3.30.360.10">
    <property type="entry name" value="Dihydrodipicolinate Reductase, domain 2"/>
    <property type="match status" value="1"/>
</dbReference>
<organism evidence="3 4">
    <name type="scientific">Clostridium fungisolvens</name>
    <dbReference type="NCBI Taxonomy" id="1604897"/>
    <lineage>
        <taxon>Bacteria</taxon>
        <taxon>Bacillati</taxon>
        <taxon>Bacillota</taxon>
        <taxon>Clostridia</taxon>
        <taxon>Eubacteriales</taxon>
        <taxon>Clostridiaceae</taxon>
        <taxon>Clostridium</taxon>
    </lineage>
</organism>
<evidence type="ECO:0000313" key="4">
    <source>
        <dbReference type="Proteomes" id="UP000580568"/>
    </source>
</evidence>
<feature type="domain" description="YceM-like C-terminal" evidence="2">
    <location>
        <begin position="125"/>
        <end position="234"/>
    </location>
</feature>
<comment type="caution">
    <text evidence="3">The sequence shown here is derived from an EMBL/GenBank/DDBJ whole genome shotgun (WGS) entry which is preliminary data.</text>
</comment>
<dbReference type="AlphaFoldDB" id="A0A6V8SLT7"/>
<name>A0A6V8SLT7_9CLOT</name>
<dbReference type="PANTHER" id="PTHR43708:SF4">
    <property type="entry name" value="OXIDOREDUCTASE YCEM-RELATED"/>
    <property type="match status" value="1"/>
</dbReference>